<dbReference type="STRING" id="2082308.A0A2K1QWQ6"/>
<dbReference type="InterPro" id="IPR043145">
    <property type="entry name" value="Znf_ZZ_sf"/>
</dbReference>
<dbReference type="OrthoDB" id="1305878at2759"/>
<evidence type="ECO:0000313" key="9">
    <source>
        <dbReference type="Proteomes" id="UP000243797"/>
    </source>
</evidence>
<dbReference type="PROSITE" id="PS50002">
    <property type="entry name" value="SH3"/>
    <property type="match status" value="1"/>
</dbReference>
<dbReference type="SUPFAM" id="SSF50044">
    <property type="entry name" value="SH3-domain"/>
    <property type="match status" value="1"/>
</dbReference>
<evidence type="ECO:0000256" key="2">
    <source>
        <dbReference type="ARBA" id="ARBA00022723"/>
    </source>
</evidence>
<comment type="caution">
    <text evidence="8">The sequence shown here is derived from an EMBL/GenBank/DDBJ whole genome shotgun (WGS) entry which is preliminary data.</text>
</comment>
<feature type="compositionally biased region" description="Pro residues" evidence="6">
    <location>
        <begin position="14"/>
        <end position="30"/>
    </location>
</feature>
<sequence>MALKSLLCLDTESPHPPSPPAVNSSSPPPMTASNFSHISTTIKINPPSNATASPPLHSESAALNASSAGINEIVRVPSILRMRTKLLPHVPNPEAFAPLLLPCDCDICHRAIPSSSPRYHCYQCSGGDYDVCLACYSTLASTHRIAPENGAGGWRRCPKGHRMVVIGFEERERGLRRVVLRDLVGGWALKEDDVAGPLASASALASSRSSGGGGGSSSTDHVVARERAGWRWREQDGREQLAPFRHGDLVVINVQAHPAFRSQESQHEQSQGQGQNQSQNQGQDKGQGQAQAQTQPQDQGVTKGSGPALMLPPDGGVGLKVQALWSYFPAEGVGDELAFPKGSEIREVEDINGDWYWGVFAGRKGLFPGNHGRVIGY</sequence>
<keyword evidence="9" id="KW-1185">Reference proteome</keyword>
<dbReference type="AlphaFoldDB" id="A0A2K1QWQ6"/>
<keyword evidence="3" id="KW-0863">Zinc-finger</keyword>
<feature type="region of interest" description="Disordered" evidence="6">
    <location>
        <begin position="9"/>
        <end position="32"/>
    </location>
</feature>
<dbReference type="Pfam" id="PF26235">
    <property type="entry name" value="zf-KKT2_KKT3"/>
    <property type="match status" value="1"/>
</dbReference>
<organism evidence="8 9">
    <name type="scientific">Sphaceloma murrayae</name>
    <dbReference type="NCBI Taxonomy" id="2082308"/>
    <lineage>
        <taxon>Eukaryota</taxon>
        <taxon>Fungi</taxon>
        <taxon>Dikarya</taxon>
        <taxon>Ascomycota</taxon>
        <taxon>Pezizomycotina</taxon>
        <taxon>Dothideomycetes</taxon>
        <taxon>Dothideomycetidae</taxon>
        <taxon>Myriangiales</taxon>
        <taxon>Elsinoaceae</taxon>
        <taxon>Sphaceloma</taxon>
    </lineage>
</organism>
<keyword evidence="2" id="KW-0479">Metal-binding</keyword>
<dbReference type="EMBL" id="NKHZ01000031">
    <property type="protein sequence ID" value="PNS19449.1"/>
    <property type="molecule type" value="Genomic_DNA"/>
</dbReference>
<keyword evidence="4" id="KW-0862">Zinc</keyword>
<evidence type="ECO:0000256" key="3">
    <source>
        <dbReference type="ARBA" id="ARBA00022771"/>
    </source>
</evidence>
<dbReference type="InParanoid" id="A0A2K1QWQ6"/>
<dbReference type="InterPro" id="IPR036028">
    <property type="entry name" value="SH3-like_dom_sf"/>
</dbReference>
<feature type="region of interest" description="Disordered" evidence="6">
    <location>
        <begin position="261"/>
        <end position="312"/>
    </location>
</feature>
<feature type="compositionally biased region" description="Low complexity" evidence="6">
    <location>
        <begin position="268"/>
        <end position="300"/>
    </location>
</feature>
<dbReference type="InterPro" id="IPR058800">
    <property type="entry name" value="Znf-KKT2_KKT3"/>
</dbReference>
<evidence type="ECO:0000259" key="7">
    <source>
        <dbReference type="PROSITE" id="PS50002"/>
    </source>
</evidence>
<reference evidence="8 9" key="1">
    <citation type="submission" date="2017-06" db="EMBL/GenBank/DDBJ databases">
        <title>Draft genome sequence of a variant of Elsinoe murrayae.</title>
        <authorList>
            <person name="Cheng Q."/>
        </authorList>
    </citation>
    <scope>NUCLEOTIDE SEQUENCE [LARGE SCALE GENOMIC DNA]</scope>
    <source>
        <strain evidence="8 9">CQ-2017a</strain>
    </source>
</reference>
<gene>
    <name evidence="8" type="ORF">CAC42_7293</name>
</gene>
<proteinExistence type="predicted"/>
<evidence type="ECO:0000256" key="4">
    <source>
        <dbReference type="ARBA" id="ARBA00022833"/>
    </source>
</evidence>
<dbReference type="SUPFAM" id="SSF57850">
    <property type="entry name" value="RING/U-box"/>
    <property type="match status" value="1"/>
</dbReference>
<evidence type="ECO:0000256" key="5">
    <source>
        <dbReference type="PROSITE-ProRule" id="PRU00192"/>
    </source>
</evidence>
<feature type="domain" description="SH3" evidence="7">
    <location>
        <begin position="316"/>
        <end position="377"/>
    </location>
</feature>
<evidence type="ECO:0000313" key="8">
    <source>
        <dbReference type="EMBL" id="PNS19449.1"/>
    </source>
</evidence>
<dbReference type="GO" id="GO:0008270">
    <property type="term" value="F:zinc ion binding"/>
    <property type="evidence" value="ECO:0007669"/>
    <property type="project" value="UniProtKB-KW"/>
</dbReference>
<dbReference type="InterPro" id="IPR001452">
    <property type="entry name" value="SH3_domain"/>
</dbReference>
<dbReference type="Proteomes" id="UP000243797">
    <property type="component" value="Unassembled WGS sequence"/>
</dbReference>
<keyword evidence="1 5" id="KW-0728">SH3 domain</keyword>
<dbReference type="SMART" id="SM00326">
    <property type="entry name" value="SH3"/>
    <property type="match status" value="1"/>
</dbReference>
<evidence type="ECO:0000256" key="6">
    <source>
        <dbReference type="SAM" id="MobiDB-lite"/>
    </source>
</evidence>
<evidence type="ECO:0000256" key="1">
    <source>
        <dbReference type="ARBA" id="ARBA00022443"/>
    </source>
</evidence>
<dbReference type="Gene3D" id="2.30.30.40">
    <property type="entry name" value="SH3 Domains"/>
    <property type="match status" value="1"/>
</dbReference>
<protein>
    <submittedName>
        <fullName evidence="8">Class E vacuolar protein-sorting machinery protein hse1</fullName>
    </submittedName>
</protein>
<accession>A0A2K1QWQ6</accession>
<dbReference type="Gene3D" id="3.30.60.90">
    <property type="match status" value="1"/>
</dbReference>
<name>A0A2K1QWQ6_9PEZI</name>